<dbReference type="GO" id="GO:0005524">
    <property type="term" value="F:ATP binding"/>
    <property type="evidence" value="ECO:0007669"/>
    <property type="project" value="UniProtKB-KW"/>
</dbReference>
<keyword evidence="6" id="KW-0175">Coiled coil</keyword>
<reference evidence="11" key="1">
    <citation type="journal article" date="2023" name="Plant J.">
        <title>The genome of the king protea, Protea cynaroides.</title>
        <authorList>
            <person name="Chang J."/>
            <person name="Duong T.A."/>
            <person name="Schoeman C."/>
            <person name="Ma X."/>
            <person name="Roodt D."/>
            <person name="Barker N."/>
            <person name="Li Z."/>
            <person name="Van de Peer Y."/>
            <person name="Mizrachi E."/>
        </authorList>
    </citation>
    <scope>NUCLEOTIDE SEQUENCE</scope>
    <source>
        <tissue evidence="11">Young leaves</tissue>
    </source>
</reference>
<dbReference type="InterPro" id="IPR002182">
    <property type="entry name" value="NB-ARC"/>
</dbReference>
<feature type="domain" description="R13L1/DRL21-like LRR repeat region" evidence="10">
    <location>
        <begin position="731"/>
        <end position="866"/>
    </location>
</feature>
<evidence type="ECO:0008006" key="13">
    <source>
        <dbReference type="Google" id="ProtNLM"/>
    </source>
</evidence>
<keyword evidence="4" id="KW-0611">Plant defense</keyword>
<keyword evidence="5" id="KW-0067">ATP-binding</keyword>
<dbReference type="SUPFAM" id="SSF52540">
    <property type="entry name" value="P-loop containing nucleoside triphosphate hydrolases"/>
    <property type="match status" value="1"/>
</dbReference>
<dbReference type="InterPro" id="IPR032675">
    <property type="entry name" value="LRR_dom_sf"/>
</dbReference>
<evidence type="ECO:0000256" key="4">
    <source>
        <dbReference type="ARBA" id="ARBA00022821"/>
    </source>
</evidence>
<comment type="caution">
    <text evidence="11">The sequence shown here is derived from an EMBL/GenBank/DDBJ whole genome shotgun (WGS) entry which is preliminary data.</text>
</comment>
<dbReference type="EMBL" id="JAMYWD010000005">
    <property type="protein sequence ID" value="KAJ4970865.1"/>
    <property type="molecule type" value="Genomic_DNA"/>
</dbReference>
<dbReference type="InterPro" id="IPR036388">
    <property type="entry name" value="WH-like_DNA-bd_sf"/>
</dbReference>
<protein>
    <recommendedName>
        <fullName evidence="13">Disease resistance RPP13-like protein 1</fullName>
    </recommendedName>
</protein>
<evidence type="ECO:0000256" key="3">
    <source>
        <dbReference type="ARBA" id="ARBA00022741"/>
    </source>
</evidence>
<feature type="coiled-coil region" evidence="6">
    <location>
        <begin position="119"/>
        <end position="146"/>
    </location>
</feature>
<evidence type="ECO:0000259" key="8">
    <source>
        <dbReference type="Pfam" id="PF18052"/>
    </source>
</evidence>
<evidence type="ECO:0000256" key="1">
    <source>
        <dbReference type="ARBA" id="ARBA00022614"/>
    </source>
</evidence>
<dbReference type="Pfam" id="PF23559">
    <property type="entry name" value="WHD_DRP"/>
    <property type="match status" value="1"/>
</dbReference>
<dbReference type="Gene3D" id="3.80.10.10">
    <property type="entry name" value="Ribonuclease Inhibitor"/>
    <property type="match status" value="6"/>
</dbReference>
<dbReference type="InterPro" id="IPR056789">
    <property type="entry name" value="LRR_R13L1-DRL21"/>
</dbReference>
<evidence type="ECO:0000259" key="7">
    <source>
        <dbReference type="Pfam" id="PF00931"/>
    </source>
</evidence>
<dbReference type="InterPro" id="IPR027417">
    <property type="entry name" value="P-loop_NTPase"/>
</dbReference>
<proteinExistence type="predicted"/>
<sequence length="1642" mass="188600">MSSMGQLIGGSFLQVAFDRFYFPELKSFIDRWNIDLAEVESLKRTSAKIQAFSNEAEMKRFTNDAVKLWLHDVKQVLYDAEDTLDEFATELLRLKLESEYQTHSHQIQQKSGTDSTCNIVEELEGIEGLKSKIRDLNKKLEFEAQEGVALGLNSGMASESSKIKVYSQKSSSVVNISEVFGRKDEKDEIVKWLFKTPSSCSENNFSVLSIVGTGGAGKTTLAKLVYNDEIVENSKYFDLKAWVCVSDDFDEARLTKEILDSATKSSSHSSHSLDMLQVKLKELLSRKRFLLVLDDMWNDDYEKWYALTTPFAVGKSGSKILVTTRNKQVSSIVRTDPNDHDHDLKGLSDDYCFALFKKHAFVDGNSSNANQKLDEFGQKIVKKCKGLPLAVKTLACLLRVKRDNWEWEEILENEIWDLMENKNNILPSLMLSYHHLPPLLKRCLEYCALFPKDYVFSKKYLVMLWMAEGFVLPNPKGKKRLEEIGGSYFDELFMRSFFELSLPSDYWISYEKRDVLFKFHDKSFFESSSMKTGSTFVMHDLIHDLASFVSDGVYCRREWFSNNSSQVRKTTRHSFDLPDNFTIKTTEYKVMKKLRTIIVEGRRYCMFHQFPIKFQFLRVLRVTFRKIHELPNSIGKLKQLRLLDLSFCSIQRLPGQITTLYNLQTLILTGCSMLMELPKDIGNLVNLRHLFLPTDDDFKYNCVKIPSGVRNLTGLQTLNHFTASPKNSSVLRDSSQLRGSLEILELENFGNINGTEAVVDSLYLKNKPHILGLKLCWSYDRGENCFDYLGRDVKVEDEKVLDQLKPHTNLEALWIINYYGTRFPRWMEHPFSFSNLEVLCLLNCSKCRFLPHLSQLPLLKHLMIQDSSVTQMVGSELYQDGWSSSSSSSVNIKQFRSLESLHIEKMNEWEEWAEVDEVEGGQFPCLRNLIIEECPKLRMFSHRFPSLVTLRIQDCGNLRELPWLLPSLLELSISHCPKLVMLPSLPYIERLHLEQCYQISTLFDSNHHPSLSSTSGSATRIHNSFSYLQELNIQGCPAIVSFPETGLYTMLQKLSIKDCKNLELLPNELHTLRSLQEFVIETLPAILSFPKIGLSTVLQKLIIKNCKNLKSLPKELHTLTSLQKFIIKRCPALVSFQVTRLPIMLQKLEIRDCNNLESLPNELHTLTSLQKFVIKRCHALVSFQVTRLPIMLQKLEIRKCKILESLPNELHTLTSLQELKIESLPALVSFQVTRLPIVLQKLEISYCKNLESLPNEFHTLTSLQEFIIKSCPALAFQVTRLPIMLQKLEITNCKNLESLPKELHTLTSLQEFIIESLPALVSFQVTRLPIVLQKLEISDCQNLESLPNELHTLRFLQKFVIKSCPTLVSFQVTRLPIMLQKLEITDCKNLESLPKEFHTLTSLQEFKIKRLPALVSFQVTRLPIVLQKLEISDCKNLESLPKELHTLTSLQELKIESLPALVSFQVTRLPIVLQKLEISDCKNLESLPKELHTLMSLQEFVIQSCPALVSLWVTGSPTTLQKLVFRNYKYLGLLGMGLQKLTKMKNEELIFCGLRSLTALQDLDIGELPSLISIPKGMLPTNLQHFTISNCPILESLHDGLSHLTSLESLYIYNCPMIRQRYHEEGEEWSKILQTVTVCIDC</sequence>
<feature type="domain" description="Disease resistance N-terminal" evidence="8">
    <location>
        <begin position="38"/>
        <end position="102"/>
    </location>
</feature>
<evidence type="ECO:0000256" key="6">
    <source>
        <dbReference type="SAM" id="Coils"/>
    </source>
</evidence>
<keyword evidence="1" id="KW-0433">Leucine-rich repeat</keyword>
<evidence type="ECO:0000259" key="9">
    <source>
        <dbReference type="Pfam" id="PF23559"/>
    </source>
</evidence>
<evidence type="ECO:0000256" key="5">
    <source>
        <dbReference type="ARBA" id="ARBA00022840"/>
    </source>
</evidence>
<dbReference type="OrthoDB" id="25838at2759"/>
<dbReference type="PRINTS" id="PR00364">
    <property type="entry name" value="DISEASERSIST"/>
</dbReference>
<evidence type="ECO:0000313" key="11">
    <source>
        <dbReference type="EMBL" id="KAJ4970865.1"/>
    </source>
</evidence>
<organism evidence="11 12">
    <name type="scientific">Protea cynaroides</name>
    <dbReference type="NCBI Taxonomy" id="273540"/>
    <lineage>
        <taxon>Eukaryota</taxon>
        <taxon>Viridiplantae</taxon>
        <taxon>Streptophyta</taxon>
        <taxon>Embryophyta</taxon>
        <taxon>Tracheophyta</taxon>
        <taxon>Spermatophyta</taxon>
        <taxon>Magnoliopsida</taxon>
        <taxon>Proteales</taxon>
        <taxon>Proteaceae</taxon>
        <taxon>Protea</taxon>
    </lineage>
</organism>
<dbReference type="Gene3D" id="3.40.50.300">
    <property type="entry name" value="P-loop containing nucleotide triphosphate hydrolases"/>
    <property type="match status" value="1"/>
</dbReference>
<dbReference type="Gene3D" id="1.20.5.4130">
    <property type="match status" value="1"/>
</dbReference>
<dbReference type="Gene3D" id="1.10.8.430">
    <property type="entry name" value="Helical domain of apoptotic protease-activating factors"/>
    <property type="match status" value="1"/>
</dbReference>
<feature type="domain" description="Disease resistance protein winged helix" evidence="9">
    <location>
        <begin position="449"/>
        <end position="504"/>
    </location>
</feature>
<keyword evidence="3" id="KW-0547">Nucleotide-binding</keyword>
<keyword evidence="2" id="KW-0677">Repeat</keyword>
<dbReference type="GO" id="GO:0043531">
    <property type="term" value="F:ADP binding"/>
    <property type="evidence" value="ECO:0007669"/>
    <property type="project" value="InterPro"/>
</dbReference>
<dbReference type="Gene3D" id="1.10.10.10">
    <property type="entry name" value="Winged helix-like DNA-binding domain superfamily/Winged helix DNA-binding domain"/>
    <property type="match status" value="1"/>
</dbReference>
<dbReference type="InterPro" id="IPR042197">
    <property type="entry name" value="Apaf_helical"/>
</dbReference>
<feature type="domain" description="NB-ARC" evidence="7">
    <location>
        <begin position="183"/>
        <end position="361"/>
    </location>
</feature>
<dbReference type="InterPro" id="IPR041118">
    <property type="entry name" value="Rx_N"/>
</dbReference>
<dbReference type="Proteomes" id="UP001141806">
    <property type="component" value="Unassembled WGS sequence"/>
</dbReference>
<evidence type="ECO:0000256" key="2">
    <source>
        <dbReference type="ARBA" id="ARBA00022737"/>
    </source>
</evidence>
<accession>A0A9Q0KI26</accession>
<keyword evidence="12" id="KW-1185">Reference proteome</keyword>
<evidence type="ECO:0000313" key="12">
    <source>
        <dbReference type="Proteomes" id="UP001141806"/>
    </source>
</evidence>
<gene>
    <name evidence="11" type="ORF">NE237_003964</name>
</gene>
<dbReference type="Pfam" id="PF18052">
    <property type="entry name" value="Rx_N"/>
    <property type="match status" value="1"/>
</dbReference>
<dbReference type="Pfam" id="PF25019">
    <property type="entry name" value="LRR_R13L1-DRL21"/>
    <property type="match status" value="1"/>
</dbReference>
<dbReference type="InterPro" id="IPR058922">
    <property type="entry name" value="WHD_DRP"/>
</dbReference>
<dbReference type="Pfam" id="PF00931">
    <property type="entry name" value="NB-ARC"/>
    <property type="match status" value="1"/>
</dbReference>
<dbReference type="PANTHER" id="PTHR36766">
    <property type="entry name" value="PLANT BROAD-SPECTRUM MILDEW RESISTANCE PROTEIN RPW8"/>
    <property type="match status" value="1"/>
</dbReference>
<evidence type="ECO:0000259" key="10">
    <source>
        <dbReference type="Pfam" id="PF25019"/>
    </source>
</evidence>
<dbReference type="PANTHER" id="PTHR36766:SF40">
    <property type="entry name" value="DISEASE RESISTANCE PROTEIN RGA3"/>
    <property type="match status" value="1"/>
</dbReference>
<dbReference type="GO" id="GO:0051707">
    <property type="term" value="P:response to other organism"/>
    <property type="evidence" value="ECO:0007669"/>
    <property type="project" value="UniProtKB-ARBA"/>
</dbReference>
<dbReference type="GO" id="GO:0006952">
    <property type="term" value="P:defense response"/>
    <property type="evidence" value="ECO:0007669"/>
    <property type="project" value="UniProtKB-KW"/>
</dbReference>
<dbReference type="FunFam" id="3.40.50.300:FF:001091">
    <property type="entry name" value="Probable disease resistance protein At1g61300"/>
    <property type="match status" value="1"/>
</dbReference>
<name>A0A9Q0KI26_9MAGN</name>
<dbReference type="SUPFAM" id="SSF52058">
    <property type="entry name" value="L domain-like"/>
    <property type="match status" value="3"/>
</dbReference>